<keyword evidence="7" id="KW-0460">Magnesium</keyword>
<keyword evidence="14" id="KW-1185">Reference proteome</keyword>
<dbReference type="EMBL" id="QPKB01000007">
    <property type="protein sequence ID" value="RWR88019.1"/>
    <property type="molecule type" value="Genomic_DNA"/>
</dbReference>
<dbReference type="AlphaFoldDB" id="A0A443PB61"/>
<dbReference type="PROSITE" id="PS51746">
    <property type="entry name" value="PPM_2"/>
    <property type="match status" value="1"/>
</dbReference>
<evidence type="ECO:0000256" key="11">
    <source>
        <dbReference type="ARBA" id="ARBA00048336"/>
    </source>
</evidence>
<comment type="caution">
    <text evidence="13">The sequence shown here is derived from an EMBL/GenBank/DDBJ whole genome shotgun (WGS) entry which is preliminary data.</text>
</comment>
<evidence type="ECO:0000259" key="12">
    <source>
        <dbReference type="PROSITE" id="PS51746"/>
    </source>
</evidence>
<keyword evidence="5" id="KW-0479">Metal-binding</keyword>
<evidence type="ECO:0000256" key="7">
    <source>
        <dbReference type="ARBA" id="ARBA00022842"/>
    </source>
</evidence>
<comment type="cofactor">
    <cofactor evidence="1">
        <name>Mn(2+)</name>
        <dbReference type="ChEBI" id="CHEBI:29035"/>
    </cofactor>
</comment>
<dbReference type="CDD" id="cd00143">
    <property type="entry name" value="PP2Cc"/>
    <property type="match status" value="1"/>
</dbReference>
<dbReference type="FunFam" id="3.60.40.10:FF:000026">
    <property type="entry name" value="probable protein phosphatase 2C 52"/>
    <property type="match status" value="1"/>
</dbReference>
<evidence type="ECO:0000256" key="5">
    <source>
        <dbReference type="ARBA" id="ARBA00022723"/>
    </source>
</evidence>
<proteinExistence type="inferred from homology"/>
<dbReference type="Pfam" id="PF00481">
    <property type="entry name" value="PP2C"/>
    <property type="match status" value="1"/>
</dbReference>
<dbReference type="InterPro" id="IPR015655">
    <property type="entry name" value="PP2C"/>
</dbReference>
<evidence type="ECO:0000256" key="8">
    <source>
        <dbReference type="ARBA" id="ARBA00022912"/>
    </source>
</evidence>
<dbReference type="Proteomes" id="UP000283530">
    <property type="component" value="Unassembled WGS sequence"/>
</dbReference>
<comment type="similarity">
    <text evidence="3">Belongs to the PP2C family.</text>
</comment>
<evidence type="ECO:0000313" key="14">
    <source>
        <dbReference type="Proteomes" id="UP000283530"/>
    </source>
</evidence>
<comment type="cofactor">
    <cofactor evidence="2">
        <name>Mg(2+)</name>
        <dbReference type="ChEBI" id="CHEBI:18420"/>
    </cofactor>
</comment>
<dbReference type="STRING" id="337451.A0A443PB61"/>
<name>A0A443PB61_9MAGN</name>
<dbReference type="EC" id="3.1.3.16" evidence="4"/>
<gene>
    <name evidence="13" type="ORF">CKAN_01699600</name>
</gene>
<dbReference type="SUPFAM" id="SSF81606">
    <property type="entry name" value="PP2C-like"/>
    <property type="match status" value="1"/>
</dbReference>
<organism evidence="13 14">
    <name type="scientific">Cinnamomum micranthum f. kanehirae</name>
    <dbReference type="NCBI Taxonomy" id="337451"/>
    <lineage>
        <taxon>Eukaryota</taxon>
        <taxon>Viridiplantae</taxon>
        <taxon>Streptophyta</taxon>
        <taxon>Embryophyta</taxon>
        <taxon>Tracheophyta</taxon>
        <taxon>Spermatophyta</taxon>
        <taxon>Magnoliopsida</taxon>
        <taxon>Magnoliidae</taxon>
        <taxon>Laurales</taxon>
        <taxon>Lauraceae</taxon>
        <taxon>Cinnamomum</taxon>
    </lineage>
</organism>
<evidence type="ECO:0000256" key="9">
    <source>
        <dbReference type="ARBA" id="ARBA00023211"/>
    </source>
</evidence>
<evidence type="ECO:0000313" key="13">
    <source>
        <dbReference type="EMBL" id="RWR88019.1"/>
    </source>
</evidence>
<evidence type="ECO:0000256" key="2">
    <source>
        <dbReference type="ARBA" id="ARBA00001946"/>
    </source>
</evidence>
<dbReference type="GO" id="GO:0004722">
    <property type="term" value="F:protein serine/threonine phosphatase activity"/>
    <property type="evidence" value="ECO:0007669"/>
    <property type="project" value="UniProtKB-EC"/>
</dbReference>
<protein>
    <recommendedName>
        <fullName evidence="4">protein-serine/threonine phosphatase</fullName>
        <ecNumber evidence="4">3.1.3.16</ecNumber>
    </recommendedName>
</protein>
<dbReference type="InterPro" id="IPR001932">
    <property type="entry name" value="PPM-type_phosphatase-like_dom"/>
</dbReference>
<sequence length="463" mass="51089">MGGCFSTCSSGGKNSTLCPPIRPRRNRTKGLFPERVINLQQLPSVYSRISTNGKSRSSCIFTQQGQKGINQDAMVVWEDFIPEDAVFCGVFDGHGPQGHLVARRVRDTLPLKLLSSLQSHNSRGNGATGSCFRKGKRRAGEPLASVKDCSSEDPFLTLWRDAFHKSYKSVDKELRSHPSVDCFCSGSTAVTLVKHGLNLFIGYIGDSRAVLGSRDVNDSMVAVQLTVDLKPNLPREAERIKRCKGRVFALQDEPEVHRVWLPNDDAPGLAMARAFGDFCLKDYGVISVPEFSHRILTERDQFVVLASDGVWDVLSNEEVVEIVSSSPNRSSAARILIDYAVREWKLKYPTSKVDDCAVVCLFLDGKMDSESEPEEMSISAATNYSYNSGVSESDDVQNPEPSLQRNFTIRSTEDDMTGRAHVTADGDKVPVIAEDQDWSGLEGVTRVNSLVQLPRFSVEKGNV</sequence>
<dbReference type="InterPro" id="IPR036457">
    <property type="entry name" value="PPM-type-like_dom_sf"/>
</dbReference>
<dbReference type="SMART" id="SM00332">
    <property type="entry name" value="PP2Cc"/>
    <property type="match status" value="1"/>
</dbReference>
<dbReference type="Gene3D" id="3.60.40.10">
    <property type="entry name" value="PPM-type phosphatase domain"/>
    <property type="match status" value="1"/>
</dbReference>
<feature type="domain" description="PPM-type phosphatase" evidence="12">
    <location>
        <begin position="57"/>
        <end position="363"/>
    </location>
</feature>
<keyword evidence="6" id="KW-0378">Hydrolase</keyword>
<comment type="catalytic activity">
    <reaction evidence="10">
        <text>O-phospho-L-seryl-[protein] + H2O = L-seryl-[protein] + phosphate</text>
        <dbReference type="Rhea" id="RHEA:20629"/>
        <dbReference type="Rhea" id="RHEA-COMP:9863"/>
        <dbReference type="Rhea" id="RHEA-COMP:11604"/>
        <dbReference type="ChEBI" id="CHEBI:15377"/>
        <dbReference type="ChEBI" id="CHEBI:29999"/>
        <dbReference type="ChEBI" id="CHEBI:43474"/>
        <dbReference type="ChEBI" id="CHEBI:83421"/>
        <dbReference type="EC" id="3.1.3.16"/>
    </reaction>
</comment>
<evidence type="ECO:0000256" key="10">
    <source>
        <dbReference type="ARBA" id="ARBA00047761"/>
    </source>
</evidence>
<keyword evidence="8" id="KW-0904">Protein phosphatase</keyword>
<evidence type="ECO:0000256" key="3">
    <source>
        <dbReference type="ARBA" id="ARBA00006702"/>
    </source>
</evidence>
<dbReference type="PANTHER" id="PTHR47992">
    <property type="entry name" value="PROTEIN PHOSPHATASE"/>
    <property type="match status" value="1"/>
</dbReference>
<dbReference type="GO" id="GO:0046872">
    <property type="term" value="F:metal ion binding"/>
    <property type="evidence" value="ECO:0007669"/>
    <property type="project" value="UniProtKB-KW"/>
</dbReference>
<dbReference type="OrthoDB" id="10264738at2759"/>
<reference evidence="13 14" key="1">
    <citation type="journal article" date="2019" name="Nat. Plants">
        <title>Stout camphor tree genome fills gaps in understanding of flowering plant genome evolution.</title>
        <authorList>
            <person name="Chaw S.M."/>
            <person name="Liu Y.C."/>
            <person name="Wu Y.W."/>
            <person name="Wang H.Y."/>
            <person name="Lin C.I."/>
            <person name="Wu C.S."/>
            <person name="Ke H.M."/>
            <person name="Chang L.Y."/>
            <person name="Hsu C.Y."/>
            <person name="Yang H.T."/>
            <person name="Sudianto E."/>
            <person name="Hsu M.H."/>
            <person name="Wu K.P."/>
            <person name="Wang L.N."/>
            <person name="Leebens-Mack J.H."/>
            <person name="Tsai I.J."/>
        </authorList>
    </citation>
    <scope>NUCLEOTIDE SEQUENCE [LARGE SCALE GENOMIC DNA]</scope>
    <source>
        <strain evidence="14">cv. Chaw 1501</strain>
        <tissue evidence="13">Young leaves</tissue>
    </source>
</reference>
<accession>A0A443PB61</accession>
<evidence type="ECO:0000256" key="4">
    <source>
        <dbReference type="ARBA" id="ARBA00013081"/>
    </source>
</evidence>
<keyword evidence="9" id="KW-0464">Manganese</keyword>
<comment type="catalytic activity">
    <reaction evidence="11">
        <text>O-phospho-L-threonyl-[protein] + H2O = L-threonyl-[protein] + phosphate</text>
        <dbReference type="Rhea" id="RHEA:47004"/>
        <dbReference type="Rhea" id="RHEA-COMP:11060"/>
        <dbReference type="Rhea" id="RHEA-COMP:11605"/>
        <dbReference type="ChEBI" id="CHEBI:15377"/>
        <dbReference type="ChEBI" id="CHEBI:30013"/>
        <dbReference type="ChEBI" id="CHEBI:43474"/>
        <dbReference type="ChEBI" id="CHEBI:61977"/>
        <dbReference type="EC" id="3.1.3.16"/>
    </reaction>
</comment>
<evidence type="ECO:0000256" key="6">
    <source>
        <dbReference type="ARBA" id="ARBA00022801"/>
    </source>
</evidence>
<evidence type="ECO:0000256" key="1">
    <source>
        <dbReference type="ARBA" id="ARBA00001936"/>
    </source>
</evidence>